<dbReference type="Gene3D" id="3.30.565.10">
    <property type="entry name" value="Histidine kinase-like ATPase, C-terminal domain"/>
    <property type="match status" value="1"/>
</dbReference>
<dbReference type="InterPro" id="IPR005467">
    <property type="entry name" value="His_kinase_dom"/>
</dbReference>
<evidence type="ECO:0000256" key="11">
    <source>
        <dbReference type="ARBA" id="ARBA00022989"/>
    </source>
</evidence>
<dbReference type="InterPro" id="IPR003594">
    <property type="entry name" value="HATPase_dom"/>
</dbReference>
<gene>
    <name evidence="17" type="ORF">ACFQMJ_19250</name>
</gene>
<dbReference type="InterPro" id="IPR004358">
    <property type="entry name" value="Sig_transdc_His_kin-like_C"/>
</dbReference>
<reference evidence="18" key="1">
    <citation type="journal article" date="2019" name="Int. J. Syst. Evol. Microbiol.">
        <title>The Global Catalogue of Microorganisms (GCM) 10K type strain sequencing project: providing services to taxonomists for standard genome sequencing and annotation.</title>
        <authorList>
            <consortium name="The Broad Institute Genomics Platform"/>
            <consortium name="The Broad Institute Genome Sequencing Center for Infectious Disease"/>
            <person name="Wu L."/>
            <person name="Ma J."/>
        </authorList>
    </citation>
    <scope>NUCLEOTIDE SEQUENCE [LARGE SCALE GENOMIC DNA]</scope>
    <source>
        <strain evidence="18">KCTC 12907</strain>
    </source>
</reference>
<dbReference type="InterPro" id="IPR010559">
    <property type="entry name" value="Sig_transdc_His_kin_internal"/>
</dbReference>
<dbReference type="InterPro" id="IPR050640">
    <property type="entry name" value="Bact_2-comp_sensor_kinase"/>
</dbReference>
<dbReference type="SUPFAM" id="SSF158472">
    <property type="entry name" value="HAMP domain-like"/>
    <property type="match status" value="1"/>
</dbReference>
<organism evidence="17 18">
    <name type="scientific">Cohnella cellulosilytica</name>
    <dbReference type="NCBI Taxonomy" id="986710"/>
    <lineage>
        <taxon>Bacteria</taxon>
        <taxon>Bacillati</taxon>
        <taxon>Bacillota</taxon>
        <taxon>Bacilli</taxon>
        <taxon>Bacillales</taxon>
        <taxon>Paenibacillaceae</taxon>
        <taxon>Cohnella</taxon>
    </lineage>
</organism>
<dbReference type="EMBL" id="JBHTAI010000011">
    <property type="protein sequence ID" value="MFC7150675.1"/>
    <property type="molecule type" value="Genomic_DNA"/>
</dbReference>
<dbReference type="InterPro" id="IPR003660">
    <property type="entry name" value="HAMP_dom"/>
</dbReference>
<dbReference type="Pfam" id="PF06580">
    <property type="entry name" value="His_kinase"/>
    <property type="match status" value="1"/>
</dbReference>
<feature type="transmembrane region" description="Helical" evidence="14">
    <location>
        <begin position="307"/>
        <end position="330"/>
    </location>
</feature>
<sequence length="620" mass="70070">MKRYPSFLHYFSLRQKMILGFLLVSLTGVFTIALSAHHYYTKATSKDFYTLANGASAGLNNQIDQYLNSMAESTYAMVAGSLQLSGDSLLHIPDSYIIQEWLAGSIERTAQNRLQIENLFKLHITLSYSEIESMVLISNTGEVVSSRGESDAAVYRQQRWQEQPPQPVPTLLQMKQSRLSRIPVVPLVVPIYNTKKVKIVGRLILNVSTTEIRKIMGGTPIGDTGYFFILDPGDHIVYHPDPALVGQSIAESRLSPFSRIRPDSILTVDKVKFLTTYSASDFTGWRIMAVVPLPEMASGLHVARNSIIMVMLFLLAFVFLIVPLLTRALLAPVMKLNKNMREVRRGDLNVTVDVLPSRDEFQMLGNNFAHMLTTLNELIDKVYRFQIREMNLELRQKDATIHALQNQINPHFLYNSLDIIKSIAFLEDVPKIERMVGNLAAFFRYTAKSDRIEVSLRDEIVHLNEYLEIIRIRFNDRHIGKNYIPEKYMDVRLVKLTVQPIVENAVKYAVEATHGEAEIIISAYDAQDDLFIEVVDNGPGIDEERMNLIREQLSASGDDYYESPTPGDKSVGLANVHARLKLQYGTPYGLSVVSFPGRGAAVTVRIPMQKKKNVQANIKM</sequence>
<dbReference type="Proteomes" id="UP001596378">
    <property type="component" value="Unassembled WGS sequence"/>
</dbReference>
<dbReference type="CDD" id="cd12912">
    <property type="entry name" value="PDC2_MCP_like"/>
    <property type="match status" value="1"/>
</dbReference>
<dbReference type="InterPro" id="IPR036890">
    <property type="entry name" value="HATPase_C_sf"/>
</dbReference>
<evidence type="ECO:0000256" key="9">
    <source>
        <dbReference type="ARBA" id="ARBA00022777"/>
    </source>
</evidence>
<dbReference type="GO" id="GO:0004673">
    <property type="term" value="F:protein histidine kinase activity"/>
    <property type="evidence" value="ECO:0007669"/>
    <property type="project" value="UniProtKB-EC"/>
</dbReference>
<dbReference type="Gene3D" id="6.10.340.10">
    <property type="match status" value="1"/>
</dbReference>
<dbReference type="Gene3D" id="3.30.450.20">
    <property type="entry name" value="PAS domain"/>
    <property type="match status" value="1"/>
</dbReference>
<comment type="catalytic activity">
    <reaction evidence="1">
        <text>ATP + protein L-histidine = ADP + protein N-phospho-L-histidine.</text>
        <dbReference type="EC" id="2.7.13.3"/>
    </reaction>
</comment>
<evidence type="ECO:0000256" key="13">
    <source>
        <dbReference type="ARBA" id="ARBA00023136"/>
    </source>
</evidence>
<dbReference type="PANTHER" id="PTHR34220:SF7">
    <property type="entry name" value="SENSOR HISTIDINE KINASE YPDA"/>
    <property type="match status" value="1"/>
</dbReference>
<dbReference type="Pfam" id="PF00672">
    <property type="entry name" value="HAMP"/>
    <property type="match status" value="1"/>
</dbReference>
<keyword evidence="7 14" id="KW-0812">Transmembrane</keyword>
<evidence type="ECO:0000256" key="3">
    <source>
        <dbReference type="ARBA" id="ARBA00012438"/>
    </source>
</evidence>
<keyword evidence="8" id="KW-0547">Nucleotide-binding</keyword>
<evidence type="ECO:0000259" key="15">
    <source>
        <dbReference type="PROSITE" id="PS50109"/>
    </source>
</evidence>
<dbReference type="RefSeq" id="WP_378053053.1">
    <property type="nucleotide sequence ID" value="NZ_JBHMDN010000069.1"/>
</dbReference>
<dbReference type="PROSITE" id="PS50109">
    <property type="entry name" value="HIS_KIN"/>
    <property type="match status" value="1"/>
</dbReference>
<feature type="domain" description="HAMP" evidence="16">
    <location>
        <begin position="327"/>
        <end position="380"/>
    </location>
</feature>
<evidence type="ECO:0000256" key="5">
    <source>
        <dbReference type="ARBA" id="ARBA00022553"/>
    </source>
</evidence>
<comment type="caution">
    <text evidence="17">The sequence shown here is derived from an EMBL/GenBank/DDBJ whole genome shotgun (WGS) entry which is preliminary data.</text>
</comment>
<keyword evidence="18" id="KW-1185">Reference proteome</keyword>
<evidence type="ECO:0000256" key="2">
    <source>
        <dbReference type="ARBA" id="ARBA00004651"/>
    </source>
</evidence>
<name>A0ABW2FFH2_9BACL</name>
<proteinExistence type="predicted"/>
<dbReference type="PROSITE" id="PS50885">
    <property type="entry name" value="HAMP"/>
    <property type="match status" value="1"/>
</dbReference>
<dbReference type="PRINTS" id="PR00344">
    <property type="entry name" value="BCTRLSENSOR"/>
</dbReference>
<keyword evidence="10" id="KW-0067">ATP-binding</keyword>
<feature type="domain" description="Histidine kinase" evidence="15">
    <location>
        <begin position="501"/>
        <end position="610"/>
    </location>
</feature>
<dbReference type="CDD" id="cd06225">
    <property type="entry name" value="HAMP"/>
    <property type="match status" value="1"/>
</dbReference>
<dbReference type="SMART" id="SM00304">
    <property type="entry name" value="HAMP"/>
    <property type="match status" value="1"/>
</dbReference>
<comment type="subcellular location">
    <subcellularLocation>
        <location evidence="2">Cell membrane</location>
        <topology evidence="2">Multi-pass membrane protein</topology>
    </subcellularLocation>
</comment>
<evidence type="ECO:0000259" key="16">
    <source>
        <dbReference type="PROSITE" id="PS50885"/>
    </source>
</evidence>
<evidence type="ECO:0000256" key="1">
    <source>
        <dbReference type="ARBA" id="ARBA00000085"/>
    </source>
</evidence>
<dbReference type="Pfam" id="PF02518">
    <property type="entry name" value="HATPase_c"/>
    <property type="match status" value="1"/>
</dbReference>
<keyword evidence="4" id="KW-1003">Cell membrane</keyword>
<dbReference type="SUPFAM" id="SSF55874">
    <property type="entry name" value="ATPase domain of HSP90 chaperone/DNA topoisomerase II/histidine kinase"/>
    <property type="match status" value="1"/>
</dbReference>
<dbReference type="PANTHER" id="PTHR34220">
    <property type="entry name" value="SENSOR HISTIDINE KINASE YPDA"/>
    <property type="match status" value="1"/>
</dbReference>
<dbReference type="InterPro" id="IPR033479">
    <property type="entry name" value="dCache_1"/>
</dbReference>
<keyword evidence="6 17" id="KW-0808">Transferase</keyword>
<evidence type="ECO:0000256" key="6">
    <source>
        <dbReference type="ARBA" id="ARBA00022679"/>
    </source>
</evidence>
<accession>A0ABW2FFH2</accession>
<evidence type="ECO:0000256" key="8">
    <source>
        <dbReference type="ARBA" id="ARBA00022741"/>
    </source>
</evidence>
<evidence type="ECO:0000313" key="17">
    <source>
        <dbReference type="EMBL" id="MFC7150675.1"/>
    </source>
</evidence>
<dbReference type="EC" id="2.7.13.3" evidence="3"/>
<evidence type="ECO:0000256" key="10">
    <source>
        <dbReference type="ARBA" id="ARBA00022840"/>
    </source>
</evidence>
<evidence type="ECO:0000256" key="12">
    <source>
        <dbReference type="ARBA" id="ARBA00023012"/>
    </source>
</evidence>
<evidence type="ECO:0000256" key="4">
    <source>
        <dbReference type="ARBA" id="ARBA00022475"/>
    </source>
</evidence>
<dbReference type="Pfam" id="PF02743">
    <property type="entry name" value="dCache_1"/>
    <property type="match status" value="1"/>
</dbReference>
<evidence type="ECO:0000256" key="14">
    <source>
        <dbReference type="SAM" id="Phobius"/>
    </source>
</evidence>
<evidence type="ECO:0000313" key="18">
    <source>
        <dbReference type="Proteomes" id="UP001596378"/>
    </source>
</evidence>
<keyword evidence="12" id="KW-0902">Two-component regulatory system</keyword>
<evidence type="ECO:0000256" key="7">
    <source>
        <dbReference type="ARBA" id="ARBA00022692"/>
    </source>
</evidence>
<protein>
    <recommendedName>
        <fullName evidence="3">histidine kinase</fullName>
        <ecNumber evidence="3">2.7.13.3</ecNumber>
    </recommendedName>
</protein>
<dbReference type="SMART" id="SM00387">
    <property type="entry name" value="HATPase_c"/>
    <property type="match status" value="1"/>
</dbReference>
<keyword evidence="11 14" id="KW-1133">Transmembrane helix</keyword>
<keyword evidence="9 17" id="KW-0418">Kinase</keyword>
<keyword evidence="5" id="KW-0597">Phosphoprotein</keyword>
<keyword evidence="13 14" id="KW-0472">Membrane</keyword>